<dbReference type="EMBL" id="CP007547">
    <property type="protein sequence ID" value="AIL44409.1"/>
    <property type="molecule type" value="Genomic_DNA"/>
</dbReference>
<sequence>MIVLAPTSGGKDSQAALLWAIDKFGLKKVIACFCDVKWEADETYEHIDYIFKKSGVEYKILSSKKYDGMVDLAKKRKRFPSTTARFCTEELKIYPMVDFILTLEDHVIVVDGIRADESEKRSKMQPECRYFKYYFEPYQTNSMIVENFLNLKKKPSLVQQNKYKKALERLSIGKEDPKYFTYRKKEVFEWCKKYADDLFRPFFHSTADVVLYYSLNKGYKVNPRYFKGYSRVGCNPCVMESIEELAITVKKEPNTVQKVKDAEKKADSSFFSPKKIPKRYHSRRDKNGKSYPTMADVERYILHKNATGDMFEDDPVFKCKSVYRICE</sequence>
<accession>A0A077EE14</accession>
<dbReference type="InterPro" id="IPR050128">
    <property type="entry name" value="Sulfate_adenylyltrnsfr_sub2"/>
</dbReference>
<name>A0A077EE14_9FLAO</name>
<dbReference type="PANTHER" id="PTHR43196:SF2">
    <property type="entry name" value="PHOSPHOADENOSINE PHOSPHOSULFATE REDUCTASE"/>
    <property type="match status" value="1"/>
</dbReference>
<dbReference type="Pfam" id="PF01507">
    <property type="entry name" value="PAPS_reduct"/>
    <property type="match status" value="1"/>
</dbReference>
<dbReference type="Proteomes" id="UP000028933">
    <property type="component" value="Chromosome"/>
</dbReference>
<dbReference type="eggNOG" id="COG0175">
    <property type="taxonomic scope" value="Bacteria"/>
</dbReference>
<dbReference type="RefSeq" id="WP_024564962.1">
    <property type="nucleotide sequence ID" value="NZ_CP007547.1"/>
</dbReference>
<gene>
    <name evidence="2" type="ORF">BD94_0634</name>
</gene>
<dbReference type="PANTHER" id="PTHR43196">
    <property type="entry name" value="SULFATE ADENYLYLTRANSFERASE SUBUNIT 2"/>
    <property type="match status" value="1"/>
</dbReference>
<reference evidence="2" key="2">
    <citation type="journal article" date="2015" name="Genome Biol. Evol.">
        <title>Complete Genome Sequence and Transcriptomic Analysis of the Novel Pathogen Elizabethkingia anophelis in Response to Oxidative Stress.</title>
        <authorList>
            <person name="Li Y."/>
            <person name="Liu Y."/>
            <person name="Chew S.C."/>
            <person name="Tay M."/>
            <person name="Salido M.M."/>
            <person name="Teo J."/>
            <person name="Lauro F.M."/>
            <person name="Givskov M."/>
            <person name="Yang L."/>
        </authorList>
    </citation>
    <scope>NUCLEOTIDE SEQUENCE</scope>
    <source>
        <strain evidence="2">NUHP1</strain>
    </source>
</reference>
<proteinExistence type="predicted"/>
<evidence type="ECO:0000313" key="2">
    <source>
        <dbReference type="EMBL" id="AIL44409.1"/>
    </source>
</evidence>
<protein>
    <submittedName>
        <fullName evidence="2">PUA-PAPS reductase like fusion</fullName>
    </submittedName>
</protein>
<dbReference type="STRING" id="1338011.BD94_0634"/>
<evidence type="ECO:0000259" key="1">
    <source>
        <dbReference type="Pfam" id="PF01507"/>
    </source>
</evidence>
<dbReference type="KEGG" id="eao:BD94_0634"/>
<dbReference type="AlphaFoldDB" id="A0A077EE14"/>
<dbReference type="InterPro" id="IPR014729">
    <property type="entry name" value="Rossmann-like_a/b/a_fold"/>
</dbReference>
<dbReference type="SUPFAM" id="SSF52402">
    <property type="entry name" value="Adenine nucleotide alpha hydrolases-like"/>
    <property type="match status" value="1"/>
</dbReference>
<dbReference type="Gene3D" id="3.40.50.620">
    <property type="entry name" value="HUPs"/>
    <property type="match status" value="1"/>
</dbReference>
<dbReference type="InterPro" id="IPR002500">
    <property type="entry name" value="PAPS_reduct_dom"/>
</dbReference>
<feature type="domain" description="Phosphoadenosine phosphosulphate reductase" evidence="1">
    <location>
        <begin position="6"/>
        <end position="237"/>
    </location>
</feature>
<evidence type="ECO:0000313" key="3">
    <source>
        <dbReference type="Proteomes" id="UP000028933"/>
    </source>
</evidence>
<organism evidence="2 3">
    <name type="scientific">Elizabethkingia anophelis NUHP1</name>
    <dbReference type="NCBI Taxonomy" id="1338011"/>
    <lineage>
        <taxon>Bacteria</taxon>
        <taxon>Pseudomonadati</taxon>
        <taxon>Bacteroidota</taxon>
        <taxon>Flavobacteriia</taxon>
        <taxon>Flavobacteriales</taxon>
        <taxon>Weeksellaceae</taxon>
        <taxon>Elizabethkingia</taxon>
    </lineage>
</organism>
<dbReference type="GO" id="GO:0003824">
    <property type="term" value="F:catalytic activity"/>
    <property type="evidence" value="ECO:0007669"/>
    <property type="project" value="InterPro"/>
</dbReference>
<reference evidence="2" key="1">
    <citation type="journal article" date="2013" name="Lancet">
        <title>First case of E anophelis outbreak in an intensive-care unit.</title>
        <authorList>
            <person name="Teo J."/>
            <person name="Tan S.Y."/>
            <person name="Tay M."/>
            <person name="Ding Y."/>
            <person name="Kjelleberg S."/>
            <person name="Givskov M."/>
            <person name="Lin R.T."/>
            <person name="Yang L."/>
        </authorList>
    </citation>
    <scope>NUCLEOTIDE SEQUENCE [LARGE SCALE GENOMIC DNA]</scope>
    <source>
        <strain evidence="2">NUHP1</strain>
    </source>
</reference>
<dbReference type="HOGENOM" id="CLU_055084_0_0_10"/>